<dbReference type="Proteomes" id="UP000245626">
    <property type="component" value="Unassembled WGS sequence"/>
</dbReference>
<accession>A0ACD0NS71</accession>
<reference evidence="1 2" key="1">
    <citation type="journal article" date="2018" name="Mol. Biol. Evol.">
        <title>Broad Genomic Sampling Reveals a Smut Pathogenic Ancestry of the Fungal Clade Ustilaginomycotina.</title>
        <authorList>
            <person name="Kijpornyongpan T."/>
            <person name="Mondo S.J."/>
            <person name="Barry K."/>
            <person name="Sandor L."/>
            <person name="Lee J."/>
            <person name="Lipzen A."/>
            <person name="Pangilinan J."/>
            <person name="LaButti K."/>
            <person name="Hainaut M."/>
            <person name="Henrissat B."/>
            <person name="Grigoriev I.V."/>
            <person name="Spatafora J.W."/>
            <person name="Aime M.C."/>
        </authorList>
    </citation>
    <scope>NUCLEOTIDE SEQUENCE [LARGE SCALE GENOMIC DNA]</scope>
    <source>
        <strain evidence="1 2">SA 807</strain>
    </source>
</reference>
<sequence>MKREPPRVLTIAGSDSGGGAGIQADLKTFLSNQVYGLSVLTSLTAQSTVGVATQGGILACPPEFVIKQFDTVVQDIQLDAIKIGMLCDQPIVRDLATRLKDWSSQTDRLGGLDVPIVLDPVMVSTSGSLLLTEESISTLINELLPLCTILTPNLPEASQLLKFSKRQDPSSTTAPEASKDGPHDEESNNLGSMMKAAEELTRLGPGSVLVKGGHGRMTRGRLELEMKSLSLDPNSMTPLLPSPASSSASTDNGFQSRSKTRGSWKRWNGGEASHDERYRRSVEDLSKVAREVQGCQVYTRPGLNIVRTDLDHLDQVLTRSSGGGSDGLSEAKDTDLVVVDVLYESFGESEKDGPVVPSSPLPTGTCGQYTLFIKPFLKAKATHGTGCTLSSALASSLAKGESLLVSTSRAVDYVQRAIPLGIQDLGSGSGPLDHSFQIQPKVLLLPLSSDPTTTYTTSRSQTFPLLQSLVMNSARTEGRGGGGWIISNVWKDFVRHDFVQGLRSGELPLESFKWFLKQDYVFLRHYARIWSIASSHSSNDFQEIGALAEMAGSMAKEAEIHVQLCSLWGIGRKELEFGTGESLATLSYTRFVMELARGGGDLIELLVAVSPCLLGYAEVGRYLGEQQVGGQDGETEPKLNHYRSWIQAYSSQEFQDNVRKGLELIESKASRDPPSSERLNRLQTIWDSACRLEIGMWDEALSSSSSRKVIIDP</sequence>
<keyword evidence="2" id="KW-1185">Reference proteome</keyword>
<protein>
    <submittedName>
        <fullName evidence="1">Uncharacterized protein</fullName>
    </submittedName>
</protein>
<proteinExistence type="predicted"/>
<dbReference type="EMBL" id="KZ820173">
    <property type="protein sequence ID" value="PWN48594.1"/>
    <property type="molecule type" value="Genomic_DNA"/>
</dbReference>
<gene>
    <name evidence="1" type="ORF">IE53DRAFT_319069</name>
</gene>
<evidence type="ECO:0000313" key="1">
    <source>
        <dbReference type="EMBL" id="PWN48594.1"/>
    </source>
</evidence>
<name>A0ACD0NS71_9BASI</name>
<organism evidence="1 2">
    <name type="scientific">Violaceomyces palustris</name>
    <dbReference type="NCBI Taxonomy" id="1673888"/>
    <lineage>
        <taxon>Eukaryota</taxon>
        <taxon>Fungi</taxon>
        <taxon>Dikarya</taxon>
        <taxon>Basidiomycota</taxon>
        <taxon>Ustilaginomycotina</taxon>
        <taxon>Ustilaginomycetes</taxon>
        <taxon>Violaceomycetales</taxon>
        <taxon>Violaceomycetaceae</taxon>
        <taxon>Violaceomyces</taxon>
    </lineage>
</organism>
<evidence type="ECO:0000313" key="2">
    <source>
        <dbReference type="Proteomes" id="UP000245626"/>
    </source>
</evidence>